<sequence>MCFVLKSTSSFTILLYSFTPSAPTCFKQTLSNAVNLYAL</sequence>
<evidence type="ECO:0000313" key="1">
    <source>
        <dbReference type="EMBL" id="DAD80700.1"/>
    </source>
</evidence>
<dbReference type="EMBL" id="BK014886">
    <property type="protein sequence ID" value="DAD80700.1"/>
    <property type="molecule type" value="Genomic_DNA"/>
</dbReference>
<accession>A0A8S5MEQ1</accession>
<proteinExistence type="predicted"/>
<organism evidence="1">
    <name type="scientific">Myoviridae sp. ctguh8</name>
    <dbReference type="NCBI Taxonomy" id="2826682"/>
    <lineage>
        <taxon>Viruses</taxon>
        <taxon>Duplodnaviria</taxon>
        <taxon>Heunggongvirae</taxon>
        <taxon>Uroviricota</taxon>
        <taxon>Caudoviricetes</taxon>
    </lineage>
</organism>
<reference evidence="1" key="1">
    <citation type="journal article" date="2021" name="Proc. Natl. Acad. Sci. U.S.A.">
        <title>A Catalog of Tens of Thousands of Viruses from Human Metagenomes Reveals Hidden Associations with Chronic Diseases.</title>
        <authorList>
            <person name="Tisza M.J."/>
            <person name="Buck C.B."/>
        </authorList>
    </citation>
    <scope>NUCLEOTIDE SEQUENCE</scope>
    <source>
        <strain evidence="1">Ctguh8</strain>
    </source>
</reference>
<name>A0A8S5MEQ1_9CAUD</name>
<protein>
    <submittedName>
        <fullName evidence="1">Uncharacterized protein</fullName>
    </submittedName>
</protein>